<accession>A0A9X2HS08</accession>
<evidence type="ECO:0000313" key="2">
    <source>
        <dbReference type="Proteomes" id="UP001139486"/>
    </source>
</evidence>
<gene>
    <name evidence="1" type="ORF">M9979_11205</name>
</gene>
<sequence>MDLNYLYLRHQVALSASTDAPSREARASHRGLAAGYAARIARLRATNGGLPLPMARVS</sequence>
<dbReference type="AlphaFoldDB" id="A0A9X2HS08"/>
<evidence type="ECO:0000313" key="1">
    <source>
        <dbReference type="EMBL" id="MCP3735437.1"/>
    </source>
</evidence>
<protein>
    <submittedName>
        <fullName evidence="1">Uncharacterized protein</fullName>
    </submittedName>
</protein>
<dbReference type="RefSeq" id="WP_254289437.1">
    <property type="nucleotide sequence ID" value="NZ_JAMLDY010000012.1"/>
</dbReference>
<proteinExistence type="predicted"/>
<reference evidence="1" key="1">
    <citation type="submission" date="2022-05" db="EMBL/GenBank/DDBJ databases">
        <title>Sphingomonas sp. strain RP10 Genome sequencing and assembly.</title>
        <authorList>
            <person name="Kim I."/>
        </authorList>
    </citation>
    <scope>NUCLEOTIDE SEQUENCE</scope>
    <source>
        <strain evidence="1">RP10</strain>
    </source>
</reference>
<dbReference type="EMBL" id="JAMLDY010000012">
    <property type="protein sequence ID" value="MCP3735437.1"/>
    <property type="molecule type" value="Genomic_DNA"/>
</dbReference>
<name>A0A9X2HS08_9SPHN</name>
<organism evidence="1 2">
    <name type="scientific">Sphingomonas liriopis</name>
    <dbReference type="NCBI Taxonomy" id="2949094"/>
    <lineage>
        <taxon>Bacteria</taxon>
        <taxon>Pseudomonadati</taxon>
        <taxon>Pseudomonadota</taxon>
        <taxon>Alphaproteobacteria</taxon>
        <taxon>Sphingomonadales</taxon>
        <taxon>Sphingomonadaceae</taxon>
        <taxon>Sphingomonas</taxon>
    </lineage>
</organism>
<comment type="caution">
    <text evidence="1">The sequence shown here is derived from an EMBL/GenBank/DDBJ whole genome shotgun (WGS) entry which is preliminary data.</text>
</comment>
<keyword evidence="2" id="KW-1185">Reference proteome</keyword>
<dbReference type="Proteomes" id="UP001139486">
    <property type="component" value="Unassembled WGS sequence"/>
</dbReference>